<name>A0A5B9DEJ2_9ARCH</name>
<protein>
    <submittedName>
        <fullName evidence="1">Uncharacterized protein</fullName>
    </submittedName>
</protein>
<keyword evidence="2" id="KW-1185">Reference proteome</keyword>
<dbReference type="KEGG" id="psyt:DSAG12_03349"/>
<evidence type="ECO:0000313" key="2">
    <source>
        <dbReference type="Proteomes" id="UP000321408"/>
    </source>
</evidence>
<reference evidence="1 2" key="1">
    <citation type="journal article" date="2020" name="Nature">
        <title>Isolation of an archaeon at the prokaryote-eukaryote interface.</title>
        <authorList>
            <person name="Imachi H."/>
            <person name="Nobu M.K."/>
            <person name="Nakahara N."/>
            <person name="Morono Y."/>
            <person name="Ogawara M."/>
            <person name="Takaki Y."/>
            <person name="Takano Y."/>
            <person name="Uematsu K."/>
            <person name="Ikuta T."/>
            <person name="Ito M."/>
            <person name="Matsui Y."/>
            <person name="Miyazaki M."/>
            <person name="Murata K."/>
            <person name="Saito Y."/>
            <person name="Sakai S."/>
            <person name="Song C."/>
            <person name="Tasumi E."/>
            <person name="Yamanaka Y."/>
            <person name="Yamaguchi T."/>
            <person name="Kamagata Y."/>
            <person name="Tamaki H."/>
            <person name="Takai K."/>
        </authorList>
    </citation>
    <scope>NUCLEOTIDE SEQUENCE [LARGE SCALE GENOMIC DNA]</scope>
    <source>
        <strain evidence="1 2">MK-D1</strain>
    </source>
</reference>
<dbReference type="EMBL" id="CP042905">
    <property type="protein sequence ID" value="QEE17512.1"/>
    <property type="molecule type" value="Genomic_DNA"/>
</dbReference>
<dbReference type="RefSeq" id="WP_147664403.1">
    <property type="nucleotide sequence ID" value="NZ_CP042905.2"/>
</dbReference>
<dbReference type="Proteomes" id="UP000321408">
    <property type="component" value="Chromosome"/>
</dbReference>
<gene>
    <name evidence="1" type="ORF">DSAG12_03349</name>
</gene>
<proteinExistence type="predicted"/>
<accession>A0A5B9DEJ2</accession>
<dbReference type="GeneID" id="41331316"/>
<sequence>METDIHFLCVRCGTILLGYPSKPLPSFCPRCGGVEIKDIGREGEYTPKEIRKEYGAPFRADLFFRKPI</sequence>
<reference evidence="1 2" key="2">
    <citation type="journal article" date="2024" name="Int. J. Syst. Evol. Microbiol.">
        <title>Promethearchaeum syntrophicum gen. nov., sp. nov., an anaerobic, obligately syntrophic archaeon, the first isolate of the lineage 'Asgard' archaea, and proposal of the new archaeal phylum Promethearchaeota phyl. nov. and kingdom Promethearchaeati regn. nov.</title>
        <authorList>
            <person name="Imachi H."/>
            <person name="Nobu M.K."/>
            <person name="Kato S."/>
            <person name="Takaki Y."/>
            <person name="Miyazaki M."/>
            <person name="Miyata M."/>
            <person name="Ogawara M."/>
            <person name="Saito Y."/>
            <person name="Sakai S."/>
            <person name="Tahara Y.O."/>
            <person name="Takano Y."/>
            <person name="Tasumi E."/>
            <person name="Uematsu K."/>
            <person name="Yoshimura T."/>
            <person name="Itoh T."/>
            <person name="Ohkuma M."/>
            <person name="Takai K."/>
        </authorList>
    </citation>
    <scope>NUCLEOTIDE SEQUENCE [LARGE SCALE GENOMIC DNA]</scope>
    <source>
        <strain evidence="1 2">MK-D1</strain>
    </source>
</reference>
<evidence type="ECO:0000313" key="1">
    <source>
        <dbReference type="EMBL" id="QEE17512.1"/>
    </source>
</evidence>
<organism evidence="1 2">
    <name type="scientific">Promethearchaeum syntrophicum</name>
    <dbReference type="NCBI Taxonomy" id="2594042"/>
    <lineage>
        <taxon>Archaea</taxon>
        <taxon>Promethearchaeati</taxon>
        <taxon>Promethearchaeota</taxon>
        <taxon>Promethearchaeia</taxon>
        <taxon>Promethearchaeales</taxon>
        <taxon>Promethearchaeaceae</taxon>
        <taxon>Promethearchaeum</taxon>
    </lineage>
</organism>
<dbReference type="AlphaFoldDB" id="A0A5B9DEJ2"/>